<organism evidence="12 13">
    <name type="scientific">Rhynchophorus ferrugineus</name>
    <name type="common">Red palm weevil</name>
    <name type="synonym">Curculio ferrugineus</name>
    <dbReference type="NCBI Taxonomy" id="354439"/>
    <lineage>
        <taxon>Eukaryota</taxon>
        <taxon>Metazoa</taxon>
        <taxon>Ecdysozoa</taxon>
        <taxon>Arthropoda</taxon>
        <taxon>Hexapoda</taxon>
        <taxon>Insecta</taxon>
        <taxon>Pterygota</taxon>
        <taxon>Neoptera</taxon>
        <taxon>Endopterygota</taxon>
        <taxon>Coleoptera</taxon>
        <taxon>Polyphaga</taxon>
        <taxon>Cucujiformia</taxon>
        <taxon>Curculionidae</taxon>
        <taxon>Dryophthorinae</taxon>
        <taxon>Rhynchophorus</taxon>
    </lineage>
</organism>
<dbReference type="PIRSF" id="PIRSF017233">
    <property type="entry name" value="IKAP"/>
    <property type="match status" value="1"/>
</dbReference>
<reference evidence="12" key="1">
    <citation type="submission" date="2020-08" db="EMBL/GenBank/DDBJ databases">
        <title>Genome sequencing and assembly of the red palm weevil Rhynchophorus ferrugineus.</title>
        <authorList>
            <person name="Dias G.B."/>
            <person name="Bergman C.M."/>
            <person name="Manee M."/>
        </authorList>
    </citation>
    <scope>NUCLEOTIDE SEQUENCE</scope>
    <source>
        <strain evidence="12">AA-2017</strain>
        <tissue evidence="12">Whole larva</tissue>
    </source>
</reference>
<protein>
    <recommendedName>
        <fullName evidence="5">Elongator complex protein 1</fullName>
    </recommendedName>
</protein>
<dbReference type="Pfam" id="PF23878">
    <property type="entry name" value="TPR_ELP1"/>
    <property type="match status" value="1"/>
</dbReference>
<sequence length="1136" mass="131018">MENIELCLNYVEHKDKNIFKNNLKACLGDHVFCFITAKHQLCVAEGLQDLNVIDIAHLIKDAVIDLKYLNFWHYVFIATESTIIIVDPKLGKGVALDSPTDKIKSISWNPNETCLLIVNEEETIYGLHFQVINAEQQQYNFVPLKPVHISDSVPNSVYVGWGSHNTQFKGSKKTVEKITEYLQENSAPIISWRGNGEQFVLNFWRDGRRYLKVFNSNLSPLYQSEVYTNLLPPASFKGHGNFIACAAEHNEKYKIVIFEKNCLVKSEFVVKHIKGKIQSLQYHPDLPILAIYSEDIDNSGSLSIYLYSNGHWYLKQQLKYSKANQLLSYYWINSYDKNMCTLNILTAKGIEQYFLKLVFNGSLQTGVVVIIDGSIAQFTLLSKEVIPPPMSSFNLEFNEVVNKVLYDQKLNLYIFVLADQSLKKYTLENNELEECSQDIISETLNNYSSGEKSLIISSSEVIIDQKMYKFYLDQNRNLLLGNNILCHKVLSMIVFDKYLLFTHAASKLYCIRLSSRNLNMSNWDLNYFYSREVEQGSKIVSLTSKSEIVLILPRGNLETITCRLIGIDIIEQLLKEGKWNDAVKEIRRQRLNWNLLIDLDPERFCKHIDEFIEAASTVSILNQIISEFSVENCLTTLYSQCLENNCSRSEMNKKEVFSKILNKVVSLNPILNLVSIVMLQLRHFTLKAALHSVCQAFQLGNIDICKSAINQILLHHHCSEIINEAYTLYNIEFMNFVYNSCSEDPRIFEPELEKIKDLEPLELRFKMCELGNNFASATKYLIRCSKYDKDFISNFITKHITQHVAYESISPKHINFKLISELFATFLSLRSRHNEAGLVLERAGLLQEAVTHFQRALNWQRVLSLFEKLKSPHDFRKTVLLSIAENLKQQNRLEEAVVLYEHYCDEKQKAIELLTFDHKFQQALHMARKYSYNDLEENLVIPAIIQYRADLLDKITENETKFIEYSSRHLEGETTTTNDDLYSEYGSIISRDTSLRSSSSGGSSASLKARRKQEKKKTDLREGGIYEDIALIRQLYILSLDVLNSGQDVKEVCSTLTDDQSFNECKVLHERLLNVQEKVKTHIPKIWNETFLNASESSEPGILGIIQNRSELDLEFRKPPPTELADDWKMLIFSHI</sequence>
<dbReference type="InterPro" id="IPR056167">
    <property type="entry name" value="A-sol_ELP1"/>
</dbReference>
<feature type="domain" description="ELP1 alpha-solenoid" evidence="10">
    <location>
        <begin position="567"/>
        <end position="752"/>
    </location>
</feature>
<evidence type="ECO:0000259" key="11">
    <source>
        <dbReference type="Pfam" id="PF23936"/>
    </source>
</evidence>
<evidence type="ECO:0000259" key="9">
    <source>
        <dbReference type="Pfam" id="PF23878"/>
    </source>
</evidence>
<comment type="subcellular location">
    <subcellularLocation>
        <location evidence="5">Cytoplasm</location>
    </subcellularLocation>
    <subcellularLocation>
        <location evidence="5">Nucleus</location>
    </subcellularLocation>
</comment>
<dbReference type="GO" id="GO:0002926">
    <property type="term" value="P:tRNA wobble base 5-methoxycarbonylmethyl-2-thiouridinylation"/>
    <property type="evidence" value="ECO:0007669"/>
    <property type="project" value="TreeGrafter"/>
</dbReference>
<evidence type="ECO:0000259" key="8">
    <source>
        <dbReference type="Pfam" id="PF23797"/>
    </source>
</evidence>
<dbReference type="UniPathway" id="UPA00988"/>
<comment type="caution">
    <text evidence="12">The sequence shown here is derived from an EMBL/GenBank/DDBJ whole genome shotgun (WGS) entry which is preliminary data.</text>
</comment>
<evidence type="ECO:0000256" key="3">
    <source>
        <dbReference type="ARBA" id="ARBA00022490"/>
    </source>
</evidence>
<dbReference type="GO" id="GO:0005634">
    <property type="term" value="C:nucleus"/>
    <property type="evidence" value="ECO:0007669"/>
    <property type="project" value="UniProtKB-SubCell"/>
</dbReference>
<evidence type="ECO:0000256" key="1">
    <source>
        <dbReference type="ARBA" id="ARBA00005043"/>
    </source>
</evidence>
<evidence type="ECO:0000256" key="5">
    <source>
        <dbReference type="PIRNR" id="PIRNR017233"/>
    </source>
</evidence>
<dbReference type="InterPro" id="IPR056166">
    <property type="entry name" value="TPR_ELP1"/>
</dbReference>
<dbReference type="Pfam" id="PF23797">
    <property type="entry name" value="Beta-prop_ELP1_2nd"/>
    <property type="match status" value="2"/>
</dbReference>
<dbReference type="GO" id="GO:0000049">
    <property type="term" value="F:tRNA binding"/>
    <property type="evidence" value="ECO:0007669"/>
    <property type="project" value="TreeGrafter"/>
</dbReference>
<evidence type="ECO:0000313" key="12">
    <source>
        <dbReference type="EMBL" id="KAF7287464.1"/>
    </source>
</evidence>
<keyword evidence="5" id="KW-0539">Nucleus</keyword>
<dbReference type="InterPro" id="IPR056169">
    <property type="entry name" value="HB_ELP1"/>
</dbReference>
<dbReference type="Pfam" id="PF23925">
    <property type="entry name" value="A-sol_ELP1"/>
    <property type="match status" value="1"/>
</dbReference>
<dbReference type="SUPFAM" id="SSF48452">
    <property type="entry name" value="TPR-like"/>
    <property type="match status" value="1"/>
</dbReference>
<dbReference type="PANTHER" id="PTHR12747:SF0">
    <property type="entry name" value="ELONGATOR COMPLEX PROTEIN 1"/>
    <property type="match status" value="1"/>
</dbReference>
<dbReference type="AlphaFoldDB" id="A0A834IVX6"/>
<accession>A0A834IVX6</accession>
<comment type="similarity">
    <text evidence="2 5">Belongs to the ELP1/IKA1 family.</text>
</comment>
<feature type="domain" description="ELP1 TPR" evidence="9">
    <location>
        <begin position="777"/>
        <end position="923"/>
    </location>
</feature>
<comment type="function">
    <text evidence="5">Component of the elongator complex which is required for multiple tRNA modifications, including mcm5U (5-methoxycarbonylmethyl uridine), mcm5s2U (5-methoxycarbonylmethyl-2-thiouridine), and ncm5U (5-carbamoylmethyl uridine). The elongator complex catalyzes formation of carboxymethyluridine in the wobble base at position 34 in tRNAs.</text>
</comment>
<proteinExistence type="inferred from homology"/>
<feature type="domain" description="ELP1 three-helical bundle" evidence="11">
    <location>
        <begin position="956"/>
        <end position="1086"/>
    </location>
</feature>
<dbReference type="SUPFAM" id="SSF69322">
    <property type="entry name" value="Tricorn protease domain 2"/>
    <property type="match status" value="1"/>
</dbReference>
<comment type="pathway">
    <text evidence="1">tRNA modification; 5-methoxycarbonylmethyl-2-thiouridine-tRNA biosynthesis.</text>
</comment>
<dbReference type="GO" id="GO:0033588">
    <property type="term" value="C:elongator holoenzyme complex"/>
    <property type="evidence" value="ECO:0007669"/>
    <property type="project" value="InterPro"/>
</dbReference>
<feature type="compositionally biased region" description="Low complexity" evidence="6">
    <location>
        <begin position="993"/>
        <end position="1007"/>
    </location>
</feature>
<dbReference type="InterPro" id="IPR056164">
    <property type="entry name" value="Beta-prop_ELP1_1st"/>
</dbReference>
<feature type="region of interest" description="Disordered" evidence="6">
    <location>
        <begin position="993"/>
        <end position="1015"/>
    </location>
</feature>
<dbReference type="Proteomes" id="UP000625711">
    <property type="component" value="Unassembled WGS sequence"/>
</dbReference>
<feature type="domain" description="ELP1 N-terminal second beta-propeller" evidence="8">
    <location>
        <begin position="465"/>
        <end position="540"/>
    </location>
</feature>
<dbReference type="GO" id="GO:0005829">
    <property type="term" value="C:cytosol"/>
    <property type="evidence" value="ECO:0007669"/>
    <property type="project" value="TreeGrafter"/>
</dbReference>
<dbReference type="InterPro" id="IPR056165">
    <property type="entry name" value="Beta-prop_ELP1_2nd"/>
</dbReference>
<evidence type="ECO:0000313" key="13">
    <source>
        <dbReference type="Proteomes" id="UP000625711"/>
    </source>
</evidence>
<gene>
    <name evidence="12" type="ORF">GWI33_001430</name>
</gene>
<dbReference type="EMBL" id="JAACXV010000013">
    <property type="protein sequence ID" value="KAF7287464.1"/>
    <property type="molecule type" value="Genomic_DNA"/>
</dbReference>
<feature type="domain" description="ELP1 N-terminal second beta-propeller" evidence="8">
    <location>
        <begin position="370"/>
        <end position="444"/>
    </location>
</feature>
<dbReference type="Pfam" id="PF04762">
    <property type="entry name" value="Beta-prop_ELP1_1st"/>
    <property type="match status" value="1"/>
</dbReference>
<name>A0A834IVX6_RHYFE</name>
<evidence type="ECO:0000256" key="6">
    <source>
        <dbReference type="SAM" id="MobiDB-lite"/>
    </source>
</evidence>
<dbReference type="PANTHER" id="PTHR12747">
    <property type="entry name" value="ELONGATOR COMPLEX PROTEIN 1"/>
    <property type="match status" value="1"/>
</dbReference>
<evidence type="ECO:0000256" key="4">
    <source>
        <dbReference type="ARBA" id="ARBA00022694"/>
    </source>
</evidence>
<feature type="domain" description="ELP1 first N-terminal beta-propeller" evidence="7">
    <location>
        <begin position="57"/>
        <end position="331"/>
    </location>
</feature>
<evidence type="ECO:0000259" key="10">
    <source>
        <dbReference type="Pfam" id="PF23925"/>
    </source>
</evidence>
<keyword evidence="4" id="KW-0819">tRNA processing</keyword>
<dbReference type="Gene3D" id="1.25.40.10">
    <property type="entry name" value="Tetratricopeptide repeat domain"/>
    <property type="match status" value="1"/>
</dbReference>
<evidence type="ECO:0000256" key="2">
    <source>
        <dbReference type="ARBA" id="ARBA00006086"/>
    </source>
</evidence>
<dbReference type="InterPro" id="IPR011990">
    <property type="entry name" value="TPR-like_helical_dom_sf"/>
</dbReference>
<keyword evidence="3 5" id="KW-0963">Cytoplasm</keyword>
<dbReference type="InterPro" id="IPR006849">
    <property type="entry name" value="Elp1"/>
</dbReference>
<evidence type="ECO:0000259" key="7">
    <source>
        <dbReference type="Pfam" id="PF04762"/>
    </source>
</evidence>
<dbReference type="OrthoDB" id="40048at2759"/>
<keyword evidence="13" id="KW-1185">Reference proteome</keyword>
<dbReference type="Pfam" id="PF23936">
    <property type="entry name" value="HB_ELP1"/>
    <property type="match status" value="1"/>
</dbReference>